<name>A0ABZ2T8F7_9ENTE</name>
<protein>
    <submittedName>
        <fullName evidence="1">Uncharacterized protein</fullName>
    </submittedName>
</protein>
<keyword evidence="2" id="KW-1185">Reference proteome</keyword>
<reference evidence="2" key="1">
    <citation type="submission" date="2017-05" db="EMBL/GenBank/DDBJ databases">
        <title>The Genome Sequence of EEnterococcus faecalis 9F2_4866.</title>
        <authorList>
            <consortium name="The Broad Institute Genomics Platform"/>
            <consortium name="The Broad Institute Genomic Center for Infectious Diseases"/>
            <person name="Earl A."/>
            <person name="Manson A."/>
            <person name="Schwartman J."/>
            <person name="Gilmore M."/>
            <person name="Abouelleil A."/>
            <person name="Cao P."/>
            <person name="Chapman S."/>
            <person name="Cusick C."/>
            <person name="Shea T."/>
            <person name="Young S."/>
            <person name="Neafsey D."/>
            <person name="Nusbaum C."/>
            <person name="Birren B."/>
        </authorList>
    </citation>
    <scope>NUCLEOTIDE SEQUENCE [LARGE SCALE GENOMIC DNA]</scope>
    <source>
        <strain evidence="2">12C11_DIV0727</strain>
    </source>
</reference>
<dbReference type="Proteomes" id="UP000195080">
    <property type="component" value="Chromosome"/>
</dbReference>
<sequence length="64" mass="7462">MLNDSHFFYSQYNKKNKMSEFSKISLTYLVDKAIIDKITYKTNKGVTLTNAYQALIASRNDDFL</sequence>
<dbReference type="EMBL" id="CP147248">
    <property type="protein sequence ID" value="WYJ87570.1"/>
    <property type="molecule type" value="Genomic_DNA"/>
</dbReference>
<reference evidence="1 2" key="2">
    <citation type="submission" date="2024-03" db="EMBL/GenBank/DDBJ databases">
        <title>The Genome Sequence of Enterococcus sp. DIV0727d.</title>
        <authorList>
            <consortium name="The Broad Institute Genomics Platform"/>
            <consortium name="The Broad Institute Microbial Omics Core"/>
            <consortium name="The Broad Institute Genomic Center for Infectious Diseases"/>
            <person name="Earl A."/>
            <person name="Manson A."/>
            <person name="Gilmore M."/>
            <person name="Schwartman J."/>
            <person name="Shea T."/>
            <person name="Abouelleil A."/>
            <person name="Cao P."/>
            <person name="Chapman S."/>
            <person name="Cusick C."/>
            <person name="Young S."/>
            <person name="Neafsey D."/>
            <person name="Nusbaum C."/>
            <person name="Birren B."/>
        </authorList>
    </citation>
    <scope>NUCLEOTIDE SEQUENCE [LARGE SCALE GENOMIC DNA]</scope>
    <source>
        <strain evidence="1 2">12C11_DIV0727</strain>
    </source>
</reference>
<gene>
    <name evidence="1" type="ORF">A5866_002694</name>
</gene>
<organism evidence="1 2">
    <name type="scientific">Candidatus Enterococcus lemimoniae</name>
    <dbReference type="NCBI Taxonomy" id="1834167"/>
    <lineage>
        <taxon>Bacteria</taxon>
        <taxon>Bacillati</taxon>
        <taxon>Bacillota</taxon>
        <taxon>Bacilli</taxon>
        <taxon>Lactobacillales</taxon>
        <taxon>Enterococcaceae</taxon>
        <taxon>Enterococcus</taxon>
    </lineage>
</organism>
<proteinExistence type="predicted"/>
<accession>A0ABZ2T8F7</accession>
<evidence type="ECO:0000313" key="1">
    <source>
        <dbReference type="EMBL" id="WYJ87570.1"/>
    </source>
</evidence>
<evidence type="ECO:0000313" key="2">
    <source>
        <dbReference type="Proteomes" id="UP000195080"/>
    </source>
</evidence>